<comment type="caution">
    <text evidence="1">The sequence shown here is derived from an EMBL/GenBank/DDBJ whole genome shotgun (WGS) entry which is preliminary data.</text>
</comment>
<evidence type="ECO:0000313" key="1">
    <source>
        <dbReference type="EMBL" id="MBA0660401.1"/>
    </source>
</evidence>
<proteinExistence type="predicted"/>
<gene>
    <name evidence="1" type="ORF">Goklo_012422</name>
</gene>
<keyword evidence="2" id="KW-1185">Reference proteome</keyword>
<protein>
    <submittedName>
        <fullName evidence="1">Uncharacterized protein</fullName>
    </submittedName>
</protein>
<dbReference type="AlphaFoldDB" id="A0A7J8VC84"/>
<dbReference type="EMBL" id="JABFAB010000009">
    <property type="protein sequence ID" value="MBA0660401.1"/>
    <property type="molecule type" value="Genomic_DNA"/>
</dbReference>
<name>A0A7J8VC84_9ROSI</name>
<organism evidence="1 2">
    <name type="scientific">Gossypium klotzschianum</name>
    <dbReference type="NCBI Taxonomy" id="34286"/>
    <lineage>
        <taxon>Eukaryota</taxon>
        <taxon>Viridiplantae</taxon>
        <taxon>Streptophyta</taxon>
        <taxon>Embryophyta</taxon>
        <taxon>Tracheophyta</taxon>
        <taxon>Spermatophyta</taxon>
        <taxon>Magnoliopsida</taxon>
        <taxon>eudicotyledons</taxon>
        <taxon>Gunneridae</taxon>
        <taxon>Pentapetalae</taxon>
        <taxon>rosids</taxon>
        <taxon>malvids</taxon>
        <taxon>Malvales</taxon>
        <taxon>Malvaceae</taxon>
        <taxon>Malvoideae</taxon>
        <taxon>Gossypium</taxon>
    </lineage>
</organism>
<reference evidence="1 2" key="1">
    <citation type="journal article" date="2019" name="Genome Biol. Evol.">
        <title>Insights into the evolution of the New World diploid cottons (Gossypium, subgenus Houzingenia) based on genome sequencing.</title>
        <authorList>
            <person name="Grover C.E."/>
            <person name="Arick M.A. 2nd"/>
            <person name="Thrash A."/>
            <person name="Conover J.L."/>
            <person name="Sanders W.S."/>
            <person name="Peterson D.G."/>
            <person name="Frelichowski J.E."/>
            <person name="Scheffler J.A."/>
            <person name="Scheffler B.E."/>
            <person name="Wendel J.F."/>
        </authorList>
    </citation>
    <scope>NUCLEOTIDE SEQUENCE [LARGE SCALE GENOMIC DNA]</scope>
    <source>
        <strain evidence="1">57</strain>
        <tissue evidence="1">Leaf</tissue>
    </source>
</reference>
<dbReference type="Proteomes" id="UP000593573">
    <property type="component" value="Unassembled WGS sequence"/>
</dbReference>
<sequence length="42" mass="4965">MSIPLQVKKICNRGFNEHLISLLTNQQYQILLKSHLNICQKR</sequence>
<evidence type="ECO:0000313" key="2">
    <source>
        <dbReference type="Proteomes" id="UP000593573"/>
    </source>
</evidence>
<accession>A0A7J8VC84</accession>